<keyword evidence="4" id="KW-0963">Cytoplasm</keyword>
<dbReference type="PANTHER" id="PTHR33540">
    <property type="entry name" value="TRNA THREONYLCARBAMOYLADENOSINE BIOSYNTHESIS PROTEIN TSAE"/>
    <property type="match status" value="1"/>
</dbReference>
<comment type="subcellular location">
    <subcellularLocation>
        <location evidence="1">Cytoplasm</location>
    </subcellularLocation>
</comment>
<dbReference type="InterPro" id="IPR003442">
    <property type="entry name" value="T6A_TsaE"/>
</dbReference>
<dbReference type="EMBL" id="VMGH01000035">
    <property type="protein sequence ID" value="TSC91480.1"/>
    <property type="molecule type" value="Genomic_DNA"/>
</dbReference>
<dbReference type="Gene3D" id="3.40.50.300">
    <property type="entry name" value="P-loop containing nucleotide triphosphate hydrolases"/>
    <property type="match status" value="1"/>
</dbReference>
<proteinExistence type="inferred from homology"/>
<dbReference type="Pfam" id="PF02367">
    <property type="entry name" value="TsaE"/>
    <property type="match status" value="1"/>
</dbReference>
<dbReference type="AlphaFoldDB" id="A0A554LF31"/>
<sequence>MEITTKSSNKTQELAVNFAKKLKGGEVLGLKGDLGSGKTTFVQGLAKGLGVKESVTSPTFVILNLHQAGKGRTLAHFDLYRLNNEADVEGIGATDYLGKKNIISVVEWAEKAEKILPKKHNLD</sequence>
<protein>
    <recommendedName>
        <fullName evidence="3">tRNA threonylcarbamoyladenosine biosynthesis protein TsaE</fullName>
    </recommendedName>
    <alternativeName>
        <fullName evidence="10">t(6)A37 threonylcarbamoyladenosine biosynthesis protein TsaE</fullName>
    </alternativeName>
</protein>
<keyword evidence="6" id="KW-0479">Metal-binding</keyword>
<comment type="caution">
    <text evidence="11">The sequence shown here is derived from an EMBL/GenBank/DDBJ whole genome shotgun (WGS) entry which is preliminary data.</text>
</comment>
<dbReference type="InterPro" id="IPR027417">
    <property type="entry name" value="P-loop_NTPase"/>
</dbReference>
<comment type="similarity">
    <text evidence="2">Belongs to the TsaE family.</text>
</comment>
<evidence type="ECO:0000256" key="2">
    <source>
        <dbReference type="ARBA" id="ARBA00007599"/>
    </source>
</evidence>
<dbReference type="SUPFAM" id="SSF52540">
    <property type="entry name" value="P-loop containing nucleoside triphosphate hydrolases"/>
    <property type="match status" value="1"/>
</dbReference>
<accession>A0A554LF31</accession>
<keyword evidence="7" id="KW-0547">Nucleotide-binding</keyword>
<dbReference type="GO" id="GO:0002949">
    <property type="term" value="P:tRNA threonylcarbamoyladenosine modification"/>
    <property type="evidence" value="ECO:0007669"/>
    <property type="project" value="InterPro"/>
</dbReference>
<organism evidence="11 12">
    <name type="scientific">Candidatus Berkelbacteria bacterium Licking1014_96</name>
    <dbReference type="NCBI Taxonomy" id="2017149"/>
    <lineage>
        <taxon>Bacteria</taxon>
        <taxon>Candidatus Berkelbacteria</taxon>
    </lineage>
</organism>
<dbReference type="NCBIfam" id="TIGR00150">
    <property type="entry name" value="T6A_YjeE"/>
    <property type="match status" value="1"/>
</dbReference>
<evidence type="ECO:0000256" key="6">
    <source>
        <dbReference type="ARBA" id="ARBA00022723"/>
    </source>
</evidence>
<evidence type="ECO:0000256" key="8">
    <source>
        <dbReference type="ARBA" id="ARBA00022840"/>
    </source>
</evidence>
<keyword evidence="5" id="KW-0819">tRNA processing</keyword>
<evidence type="ECO:0000256" key="3">
    <source>
        <dbReference type="ARBA" id="ARBA00019010"/>
    </source>
</evidence>
<evidence type="ECO:0000256" key="7">
    <source>
        <dbReference type="ARBA" id="ARBA00022741"/>
    </source>
</evidence>
<keyword evidence="8 11" id="KW-0067">ATP-binding</keyword>
<evidence type="ECO:0000313" key="11">
    <source>
        <dbReference type="EMBL" id="TSC91480.1"/>
    </source>
</evidence>
<gene>
    <name evidence="11" type="ORF">CEN92_249</name>
</gene>
<evidence type="ECO:0000256" key="1">
    <source>
        <dbReference type="ARBA" id="ARBA00004496"/>
    </source>
</evidence>
<dbReference type="GO" id="GO:0005737">
    <property type="term" value="C:cytoplasm"/>
    <property type="evidence" value="ECO:0007669"/>
    <property type="project" value="UniProtKB-SubCell"/>
</dbReference>
<name>A0A554LF31_9BACT</name>
<evidence type="ECO:0000256" key="4">
    <source>
        <dbReference type="ARBA" id="ARBA00022490"/>
    </source>
</evidence>
<evidence type="ECO:0000256" key="10">
    <source>
        <dbReference type="ARBA" id="ARBA00032441"/>
    </source>
</evidence>
<evidence type="ECO:0000313" key="12">
    <source>
        <dbReference type="Proteomes" id="UP000318296"/>
    </source>
</evidence>
<dbReference type="GO" id="GO:0005524">
    <property type="term" value="F:ATP binding"/>
    <property type="evidence" value="ECO:0007669"/>
    <property type="project" value="UniProtKB-KW"/>
</dbReference>
<keyword evidence="9" id="KW-0460">Magnesium</keyword>
<dbReference type="PANTHER" id="PTHR33540:SF2">
    <property type="entry name" value="TRNA THREONYLCARBAMOYLADENOSINE BIOSYNTHESIS PROTEIN TSAE"/>
    <property type="match status" value="1"/>
</dbReference>
<dbReference type="Proteomes" id="UP000318296">
    <property type="component" value="Unassembled WGS sequence"/>
</dbReference>
<dbReference type="GO" id="GO:0046872">
    <property type="term" value="F:metal ion binding"/>
    <property type="evidence" value="ECO:0007669"/>
    <property type="project" value="UniProtKB-KW"/>
</dbReference>
<evidence type="ECO:0000256" key="9">
    <source>
        <dbReference type="ARBA" id="ARBA00022842"/>
    </source>
</evidence>
<reference evidence="11 12" key="1">
    <citation type="submission" date="2017-07" db="EMBL/GenBank/DDBJ databases">
        <title>Mechanisms for carbon and nitrogen cycling indicate functional differentiation within the Candidate Phyla Radiation.</title>
        <authorList>
            <person name="Danczak R.E."/>
            <person name="Johnston M.D."/>
            <person name="Kenah C."/>
            <person name="Slattery M."/>
            <person name="Wrighton K.C."/>
            <person name="Wilkins M.J."/>
        </authorList>
    </citation>
    <scope>NUCLEOTIDE SEQUENCE [LARGE SCALE GENOMIC DNA]</scope>
    <source>
        <strain evidence="11">Licking1014_96</strain>
    </source>
</reference>
<evidence type="ECO:0000256" key="5">
    <source>
        <dbReference type="ARBA" id="ARBA00022694"/>
    </source>
</evidence>